<name>A0AAV2KCC7_KNICA</name>
<keyword evidence="3" id="KW-1185">Reference proteome</keyword>
<evidence type="ECO:0000313" key="3">
    <source>
        <dbReference type="Proteomes" id="UP001497482"/>
    </source>
</evidence>
<reference evidence="2 3" key="1">
    <citation type="submission" date="2024-04" db="EMBL/GenBank/DDBJ databases">
        <authorList>
            <person name="Waldvogel A.-M."/>
            <person name="Schoenle A."/>
        </authorList>
    </citation>
    <scope>NUCLEOTIDE SEQUENCE [LARGE SCALE GENOMIC DNA]</scope>
</reference>
<evidence type="ECO:0000256" key="1">
    <source>
        <dbReference type="SAM" id="MobiDB-lite"/>
    </source>
</evidence>
<gene>
    <name evidence="2" type="ORF">KC01_LOCUS17202</name>
</gene>
<dbReference type="Proteomes" id="UP001497482">
    <property type="component" value="Chromosome 17"/>
</dbReference>
<organism evidence="2 3">
    <name type="scientific">Knipowitschia caucasica</name>
    <name type="common">Caucasian dwarf goby</name>
    <name type="synonym">Pomatoschistus caucasicus</name>
    <dbReference type="NCBI Taxonomy" id="637954"/>
    <lineage>
        <taxon>Eukaryota</taxon>
        <taxon>Metazoa</taxon>
        <taxon>Chordata</taxon>
        <taxon>Craniata</taxon>
        <taxon>Vertebrata</taxon>
        <taxon>Euteleostomi</taxon>
        <taxon>Actinopterygii</taxon>
        <taxon>Neopterygii</taxon>
        <taxon>Teleostei</taxon>
        <taxon>Neoteleostei</taxon>
        <taxon>Acanthomorphata</taxon>
        <taxon>Gobiaria</taxon>
        <taxon>Gobiiformes</taxon>
        <taxon>Gobioidei</taxon>
        <taxon>Gobiidae</taxon>
        <taxon>Gobiinae</taxon>
        <taxon>Knipowitschia</taxon>
    </lineage>
</organism>
<dbReference type="EMBL" id="OZ035839">
    <property type="protein sequence ID" value="CAL1587234.1"/>
    <property type="molecule type" value="Genomic_DNA"/>
</dbReference>
<accession>A0AAV2KCC7</accession>
<evidence type="ECO:0000313" key="2">
    <source>
        <dbReference type="EMBL" id="CAL1587234.1"/>
    </source>
</evidence>
<sequence length="133" mass="14852">MSAERLLTGEGTSGQGGGPLSVCGLASRTEELTHPSVQHPTFCTRWDQKGPRVTPLLCWYSQSDASLCWSSQSDRLLSVCTDRVTFLSAAWYRQSDATHCRYHDRVTPLFRWGGSSLLVQSEWTAHTLLYSPE</sequence>
<protein>
    <submittedName>
        <fullName evidence="2">Uncharacterized protein</fullName>
    </submittedName>
</protein>
<feature type="region of interest" description="Disordered" evidence="1">
    <location>
        <begin position="1"/>
        <end position="20"/>
    </location>
</feature>
<proteinExistence type="predicted"/>
<dbReference type="AlphaFoldDB" id="A0AAV2KCC7"/>